<accession>A0A0E9LZQ7</accession>
<reference evidence="1 2" key="1">
    <citation type="journal article" date="2015" name="Microbes Environ.">
        <title>Distribution and evolution of nitrogen fixation genes in the phylum bacteroidetes.</title>
        <authorList>
            <person name="Inoue J."/>
            <person name="Oshima K."/>
            <person name="Suda W."/>
            <person name="Sakamoto M."/>
            <person name="Iino T."/>
            <person name="Noda S."/>
            <person name="Hongoh Y."/>
            <person name="Hattori M."/>
            <person name="Ohkuma M."/>
        </authorList>
    </citation>
    <scope>NUCLEOTIDE SEQUENCE [LARGE SCALE GENOMIC DNA]</scope>
    <source>
        <strain evidence="1">JCM 15548</strain>
    </source>
</reference>
<evidence type="ECO:0000313" key="1">
    <source>
        <dbReference type="EMBL" id="GAO30734.1"/>
    </source>
</evidence>
<protein>
    <submittedName>
        <fullName evidence="1">Uncharacterized protein</fullName>
    </submittedName>
</protein>
<proteinExistence type="predicted"/>
<comment type="caution">
    <text evidence="1">The sequence shown here is derived from an EMBL/GenBank/DDBJ whole genome shotgun (WGS) entry which is preliminary data.</text>
</comment>
<keyword evidence="2" id="KW-1185">Reference proteome</keyword>
<sequence length="87" mass="10329">MKLSAITGRGTRKDFIDMFFLLKHFSLQQMLVFYQQKYSDGNEFIVLKSLVYFEDAEQDEFPVMLITHNWEAIKLEIKTVVNNFLQS</sequence>
<organism evidence="1 2">
    <name type="scientific">Geofilum rubicundum JCM 15548</name>
    <dbReference type="NCBI Taxonomy" id="1236989"/>
    <lineage>
        <taxon>Bacteria</taxon>
        <taxon>Pseudomonadati</taxon>
        <taxon>Bacteroidota</taxon>
        <taxon>Bacteroidia</taxon>
        <taxon>Marinilabiliales</taxon>
        <taxon>Marinilabiliaceae</taxon>
        <taxon>Geofilum</taxon>
    </lineage>
</organism>
<dbReference type="Proteomes" id="UP000032900">
    <property type="component" value="Unassembled WGS sequence"/>
</dbReference>
<dbReference type="AlphaFoldDB" id="A0A0E9LZQ7"/>
<evidence type="ECO:0000313" key="2">
    <source>
        <dbReference type="Proteomes" id="UP000032900"/>
    </source>
</evidence>
<dbReference type="EMBL" id="BAZW01000029">
    <property type="protein sequence ID" value="GAO30734.1"/>
    <property type="molecule type" value="Genomic_DNA"/>
</dbReference>
<dbReference type="STRING" id="1236989.JCM15548_13040"/>
<name>A0A0E9LZQ7_9BACT</name>
<gene>
    <name evidence="1" type="ORF">JCM15548_13040</name>
</gene>